<evidence type="ECO:0000313" key="3">
    <source>
        <dbReference type="Proteomes" id="UP000293638"/>
    </source>
</evidence>
<dbReference type="EMBL" id="SGXD01000003">
    <property type="protein sequence ID" value="RZS87264.1"/>
    <property type="molecule type" value="Genomic_DNA"/>
</dbReference>
<protein>
    <submittedName>
        <fullName evidence="2">Uncharacterized protein</fullName>
    </submittedName>
</protein>
<dbReference type="RefSeq" id="WP_130493405.1">
    <property type="nucleotide sequence ID" value="NZ_SGXD01000003.1"/>
</dbReference>
<feature type="transmembrane region" description="Helical" evidence="1">
    <location>
        <begin position="61"/>
        <end position="78"/>
    </location>
</feature>
<accession>A0A4Q7NPM5</accession>
<proteinExistence type="predicted"/>
<feature type="transmembrane region" description="Helical" evidence="1">
    <location>
        <begin position="98"/>
        <end position="115"/>
    </location>
</feature>
<gene>
    <name evidence="2" type="ORF">EV189_2689</name>
</gene>
<sequence length="120" mass="12245">MAESLRTTAAVVLAAATGALAGTVGSFVQAWRVQGVTVGVVLALLWSVGAVLAWSRWPGSRVPGVVTAIAWIAVVVPLCSRRGEGDLVVAGDGPGSTWAYAGMLLVTATCLVTTLRRAAR</sequence>
<evidence type="ECO:0000256" key="1">
    <source>
        <dbReference type="SAM" id="Phobius"/>
    </source>
</evidence>
<keyword evidence="1" id="KW-1133">Transmembrane helix</keyword>
<dbReference type="Pfam" id="PF19608">
    <property type="entry name" value="DUF6113"/>
    <property type="match status" value="1"/>
</dbReference>
<reference evidence="2 3" key="1">
    <citation type="submission" date="2019-02" db="EMBL/GenBank/DDBJ databases">
        <title>Genomic Encyclopedia of Type Strains, Phase IV (KMG-IV): sequencing the most valuable type-strain genomes for metagenomic binning, comparative biology and taxonomic classification.</title>
        <authorList>
            <person name="Goeker M."/>
        </authorList>
    </citation>
    <scope>NUCLEOTIDE SEQUENCE [LARGE SCALE GENOMIC DNA]</scope>
    <source>
        <strain evidence="2 3">DSM 45622</strain>
    </source>
</reference>
<dbReference type="InterPro" id="IPR046095">
    <property type="entry name" value="DUF6113"/>
</dbReference>
<evidence type="ECO:0000313" key="2">
    <source>
        <dbReference type="EMBL" id="RZS87264.1"/>
    </source>
</evidence>
<name>A0A4Q7NPM5_9ACTN</name>
<dbReference type="AlphaFoldDB" id="A0A4Q7NPM5"/>
<feature type="transmembrane region" description="Helical" evidence="1">
    <location>
        <begin position="31"/>
        <end position="54"/>
    </location>
</feature>
<keyword evidence="3" id="KW-1185">Reference proteome</keyword>
<keyword evidence="1" id="KW-0812">Transmembrane</keyword>
<dbReference type="Proteomes" id="UP000293638">
    <property type="component" value="Unassembled WGS sequence"/>
</dbReference>
<comment type="caution">
    <text evidence="2">The sequence shown here is derived from an EMBL/GenBank/DDBJ whole genome shotgun (WGS) entry which is preliminary data.</text>
</comment>
<organism evidence="2 3">
    <name type="scientific">Motilibacter rhizosphaerae</name>
    <dbReference type="NCBI Taxonomy" id="598652"/>
    <lineage>
        <taxon>Bacteria</taxon>
        <taxon>Bacillati</taxon>
        <taxon>Actinomycetota</taxon>
        <taxon>Actinomycetes</taxon>
        <taxon>Motilibacterales</taxon>
        <taxon>Motilibacteraceae</taxon>
        <taxon>Motilibacter</taxon>
    </lineage>
</organism>
<keyword evidence="1" id="KW-0472">Membrane</keyword>